<name>G0UL79_TRYCI</name>
<gene>
    <name evidence="1" type="ORF">TCIL3000_4_2240</name>
</gene>
<reference evidence="1" key="1">
    <citation type="journal article" date="2012" name="Proc. Natl. Acad. Sci. U.S.A.">
        <title>Antigenic diversity is generated by distinct evolutionary mechanisms in African trypanosome species.</title>
        <authorList>
            <person name="Jackson A.P."/>
            <person name="Berry A."/>
            <person name="Aslett M."/>
            <person name="Allison H.C."/>
            <person name="Burton P."/>
            <person name="Vavrova-Anderson J."/>
            <person name="Brown R."/>
            <person name="Browne H."/>
            <person name="Corton N."/>
            <person name="Hauser H."/>
            <person name="Gamble J."/>
            <person name="Gilderthorp R."/>
            <person name="Marcello L."/>
            <person name="McQuillan J."/>
            <person name="Otto T.D."/>
            <person name="Quail M.A."/>
            <person name="Sanders M.J."/>
            <person name="van Tonder A."/>
            <person name="Ginger M.L."/>
            <person name="Field M.C."/>
            <person name="Barry J.D."/>
            <person name="Hertz-Fowler C."/>
            <person name="Berriman M."/>
        </authorList>
    </citation>
    <scope>NUCLEOTIDE SEQUENCE</scope>
    <source>
        <strain evidence="1">IL3000</strain>
    </source>
</reference>
<evidence type="ECO:0000313" key="1">
    <source>
        <dbReference type="EMBL" id="CCC90134.1"/>
    </source>
</evidence>
<sequence length="100" mass="11761">MKQTQYDTYQSAFEHAYTRVFLCAIRKEVKLNKSKKRSERRTSTFYGVYGPLLKRCPPPPEGAHLKEELSHRITNRKNCSSHTQPPAERHKCFLLRNVKP</sequence>
<dbReference type="EMBL" id="HE575317">
    <property type="protein sequence ID" value="CCC90134.1"/>
    <property type="molecule type" value="Genomic_DNA"/>
</dbReference>
<organism evidence="1">
    <name type="scientific">Trypanosoma congolense (strain IL3000)</name>
    <dbReference type="NCBI Taxonomy" id="1068625"/>
    <lineage>
        <taxon>Eukaryota</taxon>
        <taxon>Discoba</taxon>
        <taxon>Euglenozoa</taxon>
        <taxon>Kinetoplastea</taxon>
        <taxon>Metakinetoplastina</taxon>
        <taxon>Trypanosomatida</taxon>
        <taxon>Trypanosomatidae</taxon>
        <taxon>Trypanosoma</taxon>
        <taxon>Nannomonas</taxon>
    </lineage>
</organism>
<dbReference type="AlphaFoldDB" id="G0UL79"/>
<protein>
    <submittedName>
        <fullName evidence="1">Uncharacterized protein</fullName>
    </submittedName>
</protein>
<proteinExistence type="predicted"/>
<accession>G0UL79</accession>